<dbReference type="Gene3D" id="1.20.1250.20">
    <property type="entry name" value="MFS general substrate transporter like domains"/>
    <property type="match status" value="1"/>
</dbReference>
<proteinExistence type="predicted"/>
<dbReference type="PANTHER" id="PTHR23514:SF13">
    <property type="entry name" value="INNER MEMBRANE PROTEIN YBJJ"/>
    <property type="match status" value="1"/>
</dbReference>
<dbReference type="Proteomes" id="UP000323454">
    <property type="component" value="Unassembled WGS sequence"/>
</dbReference>
<dbReference type="PANTHER" id="PTHR23514">
    <property type="entry name" value="BYPASS OF STOP CODON PROTEIN 6"/>
    <property type="match status" value="1"/>
</dbReference>
<dbReference type="CDD" id="cd17393">
    <property type="entry name" value="MFS_MosC_like"/>
    <property type="match status" value="1"/>
</dbReference>
<reference evidence="6 7" key="2">
    <citation type="submission" date="2019-09" db="EMBL/GenBank/DDBJ databases">
        <authorList>
            <person name="Jin C."/>
        </authorList>
    </citation>
    <scope>NUCLEOTIDE SEQUENCE [LARGE SCALE GENOMIC DNA]</scope>
    <source>
        <strain evidence="6 7">AN110305</strain>
    </source>
</reference>
<comment type="caution">
    <text evidence="6">The sequence shown here is derived from an EMBL/GenBank/DDBJ whole genome shotgun (WGS) entry which is preliminary data.</text>
</comment>
<dbReference type="OrthoDB" id="151222at2"/>
<dbReference type="SUPFAM" id="SSF103473">
    <property type="entry name" value="MFS general substrate transporter"/>
    <property type="match status" value="1"/>
</dbReference>
<protein>
    <submittedName>
        <fullName evidence="6">MFS transporter</fullName>
    </submittedName>
</protein>
<comment type="subcellular location">
    <subcellularLocation>
        <location evidence="1">Membrane</location>
        <topology evidence="1">Multi-pass membrane protein</topology>
    </subcellularLocation>
</comment>
<evidence type="ECO:0000256" key="2">
    <source>
        <dbReference type="ARBA" id="ARBA00022692"/>
    </source>
</evidence>
<feature type="transmembrane region" description="Helical" evidence="5">
    <location>
        <begin position="294"/>
        <end position="314"/>
    </location>
</feature>
<dbReference type="RefSeq" id="WP_149852438.1">
    <property type="nucleotide sequence ID" value="NZ_VUOB01000050.1"/>
</dbReference>
<evidence type="ECO:0000313" key="7">
    <source>
        <dbReference type="Proteomes" id="UP000323454"/>
    </source>
</evidence>
<sequence length="396" mass="39417">MGERDATRARTAIAAVFAVHGAAYGSVAARIPWVQGHVQVGAGALGLALLAPAVGAMALMPFTGSIVHRFSGRTITRATLALWCIAIVLPALAPNLPVLCVAFLAYGASSGVSDVAMNAQGVVVEQRLGRPIMSALHGMWSVGALAGSGVGALAAHATIDARVHLTLVALVLVAAGSVACHWLLDTQAVRDDRPPRFARPSRAVLAIGVIGFCATFAEGSSSNWCAVYLRDVAGAGPGIAAAAYTAFACTMAVGRLAGNLAIARLGAVRTVRLSGLIGTVGAVLVVFARTPVLGIVGFALLGIGVAVVVPLAFVAAASSGPHPGQAIAGVATLTYGAGLVAPAAIGGIADATSLSVSFALVAVLVIGVVFAAPALRPRTPFADTAPSPGELDRVGG</sequence>
<reference evidence="6 7" key="1">
    <citation type="submission" date="2019-09" db="EMBL/GenBank/DDBJ databases">
        <title>Goodfellowia gen. nov., a new genus of the Pseudonocardineae related to Actinoalloteichus, containing Goodfellowia coeruleoviolacea gen. nov., comb. nov. gen. nov., comb. nov.</title>
        <authorList>
            <person name="Labeda D."/>
        </authorList>
    </citation>
    <scope>NUCLEOTIDE SEQUENCE [LARGE SCALE GENOMIC DNA]</scope>
    <source>
        <strain evidence="6 7">AN110305</strain>
    </source>
</reference>
<dbReference type="InterPro" id="IPR011701">
    <property type="entry name" value="MFS"/>
</dbReference>
<evidence type="ECO:0000256" key="4">
    <source>
        <dbReference type="ARBA" id="ARBA00023136"/>
    </source>
</evidence>
<evidence type="ECO:0000256" key="5">
    <source>
        <dbReference type="SAM" id="Phobius"/>
    </source>
</evidence>
<evidence type="ECO:0000313" key="6">
    <source>
        <dbReference type="EMBL" id="KAA2256715.1"/>
    </source>
</evidence>
<feature type="transmembrane region" description="Helical" evidence="5">
    <location>
        <begin position="165"/>
        <end position="184"/>
    </location>
</feature>
<dbReference type="GO" id="GO:0016020">
    <property type="term" value="C:membrane"/>
    <property type="evidence" value="ECO:0007669"/>
    <property type="project" value="UniProtKB-SubCell"/>
</dbReference>
<dbReference type="GO" id="GO:0022857">
    <property type="term" value="F:transmembrane transporter activity"/>
    <property type="evidence" value="ECO:0007669"/>
    <property type="project" value="InterPro"/>
</dbReference>
<accession>A0A5B2WYQ1</accession>
<keyword evidence="4 5" id="KW-0472">Membrane</keyword>
<dbReference type="InterPro" id="IPR036259">
    <property type="entry name" value="MFS_trans_sf"/>
</dbReference>
<dbReference type="Pfam" id="PF07690">
    <property type="entry name" value="MFS_1"/>
    <property type="match status" value="1"/>
</dbReference>
<dbReference type="InterPro" id="IPR051788">
    <property type="entry name" value="MFS_Transporter"/>
</dbReference>
<name>A0A5B2WYQ1_9PSEU</name>
<feature type="transmembrane region" description="Helical" evidence="5">
    <location>
        <begin position="326"/>
        <end position="348"/>
    </location>
</feature>
<feature type="transmembrane region" description="Helical" evidence="5">
    <location>
        <begin position="354"/>
        <end position="375"/>
    </location>
</feature>
<keyword evidence="7" id="KW-1185">Reference proteome</keyword>
<keyword evidence="2 5" id="KW-0812">Transmembrane</keyword>
<organism evidence="6 7">
    <name type="scientific">Solihabitans fulvus</name>
    <dbReference type="NCBI Taxonomy" id="1892852"/>
    <lineage>
        <taxon>Bacteria</taxon>
        <taxon>Bacillati</taxon>
        <taxon>Actinomycetota</taxon>
        <taxon>Actinomycetes</taxon>
        <taxon>Pseudonocardiales</taxon>
        <taxon>Pseudonocardiaceae</taxon>
        <taxon>Solihabitans</taxon>
    </lineage>
</organism>
<feature type="transmembrane region" description="Helical" evidence="5">
    <location>
        <begin position="12"/>
        <end position="34"/>
    </location>
</feature>
<feature type="transmembrane region" description="Helical" evidence="5">
    <location>
        <begin position="270"/>
        <end position="288"/>
    </location>
</feature>
<feature type="transmembrane region" description="Helical" evidence="5">
    <location>
        <begin position="74"/>
        <end position="92"/>
    </location>
</feature>
<gene>
    <name evidence="6" type="ORF">F0L68_26020</name>
</gene>
<evidence type="ECO:0000256" key="1">
    <source>
        <dbReference type="ARBA" id="ARBA00004141"/>
    </source>
</evidence>
<feature type="transmembrane region" description="Helical" evidence="5">
    <location>
        <begin position="235"/>
        <end position="258"/>
    </location>
</feature>
<keyword evidence="3 5" id="KW-1133">Transmembrane helix</keyword>
<dbReference type="EMBL" id="VUOB01000050">
    <property type="protein sequence ID" value="KAA2256715.1"/>
    <property type="molecule type" value="Genomic_DNA"/>
</dbReference>
<feature type="transmembrane region" description="Helical" evidence="5">
    <location>
        <begin position="204"/>
        <end position="229"/>
    </location>
</feature>
<feature type="transmembrane region" description="Helical" evidence="5">
    <location>
        <begin position="40"/>
        <end position="62"/>
    </location>
</feature>
<dbReference type="AlphaFoldDB" id="A0A5B2WYQ1"/>
<feature type="transmembrane region" description="Helical" evidence="5">
    <location>
        <begin position="138"/>
        <end position="159"/>
    </location>
</feature>
<evidence type="ECO:0000256" key="3">
    <source>
        <dbReference type="ARBA" id="ARBA00022989"/>
    </source>
</evidence>